<gene>
    <name evidence="1" type="ORF">K6K13_09445</name>
</gene>
<organism evidence="1 2">
    <name type="scientific">Symbiopectobacterium purcellii</name>
    <dbReference type="NCBI Taxonomy" id="2871826"/>
    <lineage>
        <taxon>Bacteria</taxon>
        <taxon>Pseudomonadati</taxon>
        <taxon>Pseudomonadota</taxon>
        <taxon>Gammaproteobacteria</taxon>
        <taxon>Enterobacterales</taxon>
        <taxon>Enterobacteriaceae</taxon>
    </lineage>
</organism>
<protein>
    <recommendedName>
        <fullName evidence="3">CMD domain protein</fullName>
    </recommendedName>
</protein>
<evidence type="ECO:0008006" key="3">
    <source>
        <dbReference type="Google" id="ProtNLM"/>
    </source>
</evidence>
<dbReference type="Gene3D" id="1.20.1290.10">
    <property type="entry name" value="AhpD-like"/>
    <property type="match status" value="1"/>
</dbReference>
<proteinExistence type="predicted"/>
<dbReference type="EMBL" id="CP081864">
    <property type="protein sequence ID" value="QZN97520.1"/>
    <property type="molecule type" value="Genomic_DNA"/>
</dbReference>
<reference evidence="1 2" key="1">
    <citation type="submission" date="2021-08" db="EMBL/GenBank/DDBJ databases">
        <title>Culture and genomic analysis of Symbiopectobacterium purcellii sp. nov. gen. nov., isolated from the leafhopper Empoasca decipiens.</title>
        <authorList>
            <person name="Nadal-Jimenez P."/>
            <person name="Siozios S."/>
            <person name="Halliday N."/>
            <person name="Camara M."/>
            <person name="Hurst G.D.D."/>
        </authorList>
    </citation>
    <scope>NUCLEOTIDE SEQUENCE [LARGE SCALE GENOMIC DNA]</scope>
    <source>
        <strain evidence="1 2">SyEd1</strain>
    </source>
</reference>
<dbReference type="RefSeq" id="WP_222160557.1">
    <property type="nucleotide sequence ID" value="NZ_CP081864.1"/>
</dbReference>
<keyword evidence="2" id="KW-1185">Reference proteome</keyword>
<dbReference type="Proteomes" id="UP000825886">
    <property type="component" value="Chromosome"/>
</dbReference>
<evidence type="ECO:0000313" key="2">
    <source>
        <dbReference type="Proteomes" id="UP000825886"/>
    </source>
</evidence>
<dbReference type="InterPro" id="IPR029032">
    <property type="entry name" value="AhpD-like"/>
</dbReference>
<evidence type="ECO:0000313" key="1">
    <source>
        <dbReference type="EMBL" id="QZN97520.1"/>
    </source>
</evidence>
<sequence>MLRHSNITLQESENDLINQMAGIDAGSTRDRLRRLRPDYVSGVEACRCSVLTPHDDQGLPAALRALLALRMARTLGVSAQVAFYQRLVDSLPSSQTDLALNADGKQGTRAFQALVYHCDVVTNNPAASSQQDLEHLQQAGWTTPQIIALSELIAFINFESRLVVGLSALGEGQ</sequence>
<name>A0ABX9AX51_9ENTR</name>
<accession>A0ABX9AX51</accession>
<dbReference type="SUPFAM" id="SSF69118">
    <property type="entry name" value="AhpD-like"/>
    <property type="match status" value="1"/>
</dbReference>